<dbReference type="SMART" id="SM00148">
    <property type="entry name" value="PLCXc"/>
    <property type="match status" value="1"/>
</dbReference>
<dbReference type="GO" id="GO:0016042">
    <property type="term" value="P:lipid catabolic process"/>
    <property type="evidence" value="ECO:0007669"/>
    <property type="project" value="UniProtKB-KW"/>
</dbReference>
<dbReference type="InterPro" id="IPR036028">
    <property type="entry name" value="SH3-like_dom_sf"/>
</dbReference>
<evidence type="ECO:0000256" key="18">
    <source>
        <dbReference type="RuleBase" id="RU361133"/>
    </source>
</evidence>
<dbReference type="EC" id="3.1.4.11" evidence="3 18"/>
<dbReference type="PANTHER" id="PTHR10336:SF159">
    <property type="entry name" value="1-PHOSPHATIDYLINOSITOL 4,5-BISPHOSPHATE PHOSPHODIESTERASE GAMMA"/>
    <property type="match status" value="1"/>
</dbReference>
<dbReference type="SUPFAM" id="SSF51695">
    <property type="entry name" value="PLC-like phosphodiesterases"/>
    <property type="match status" value="2"/>
</dbReference>
<keyword evidence="12 18" id="KW-0443">Lipid metabolism</keyword>
<keyword evidence="10 18" id="KW-0442">Lipid degradation</keyword>
<reference evidence="25" key="1">
    <citation type="journal article" date="2020" name="PLoS Negl. Trop. Dis.">
        <title>High-quality nuclear genome for Sarcoptes scabiei-A critical resource for a neglected parasite.</title>
        <authorList>
            <person name="Korhonen P.K."/>
            <person name="Gasser R.B."/>
            <person name="Ma G."/>
            <person name="Wang T."/>
            <person name="Stroehlein A.J."/>
            <person name="Young N.D."/>
            <person name="Ang C.S."/>
            <person name="Fernando D.D."/>
            <person name="Lu H.C."/>
            <person name="Taylor S."/>
            <person name="Reynolds S.L."/>
            <person name="Mofiz E."/>
            <person name="Najaraj S.H."/>
            <person name="Gowda H."/>
            <person name="Madugundu A."/>
            <person name="Renuse S."/>
            <person name="Holt D."/>
            <person name="Pandey A."/>
            <person name="Papenfuss A.T."/>
            <person name="Fischer K."/>
        </authorList>
    </citation>
    <scope>NUCLEOTIDE SEQUENCE [LARGE SCALE GENOMIC DNA]</scope>
</reference>
<evidence type="ECO:0000259" key="22">
    <source>
        <dbReference type="PROSITE" id="PS50008"/>
    </source>
</evidence>
<dbReference type="FunFam" id="3.30.505.10:FF:000011">
    <property type="entry name" value="1-phosphatidylinositol 4,5-bisphosphate phosphodiesterase gamma"/>
    <property type="match status" value="1"/>
</dbReference>
<dbReference type="InterPro" id="IPR001192">
    <property type="entry name" value="PI-PLC_fam"/>
</dbReference>
<dbReference type="Pfam" id="PF00387">
    <property type="entry name" value="PI-PLC-Y"/>
    <property type="match status" value="1"/>
</dbReference>
<dbReference type="Pfam" id="PF00017">
    <property type="entry name" value="SH2"/>
    <property type="match status" value="2"/>
</dbReference>
<keyword evidence="13" id="KW-1015">Disulfide bond</keyword>
<dbReference type="SMART" id="SM00252">
    <property type="entry name" value="SH2"/>
    <property type="match status" value="2"/>
</dbReference>
<feature type="domain" description="SH3" evidence="21">
    <location>
        <begin position="803"/>
        <end position="862"/>
    </location>
</feature>
<evidence type="ECO:0000256" key="17">
    <source>
        <dbReference type="PROSITE-ProRule" id="PRU00192"/>
    </source>
</evidence>
<dbReference type="Gene3D" id="3.30.505.10">
    <property type="entry name" value="SH2 domain"/>
    <property type="match status" value="2"/>
</dbReference>
<proteinExistence type="predicted"/>
<dbReference type="InterPro" id="IPR000909">
    <property type="entry name" value="PLipase_C_PInositol-sp_X_dom"/>
</dbReference>
<accession>A0A834R982</accession>
<feature type="domain" description="SH2" evidence="20">
    <location>
        <begin position="574"/>
        <end position="679"/>
    </location>
</feature>
<dbReference type="SMART" id="SM00326">
    <property type="entry name" value="SH3"/>
    <property type="match status" value="1"/>
</dbReference>
<dbReference type="AlphaFoldDB" id="A0A834R982"/>
<dbReference type="InterPro" id="IPR017946">
    <property type="entry name" value="PLC-like_Pdiesterase_TIM-brl"/>
</dbReference>
<dbReference type="InterPro" id="IPR011992">
    <property type="entry name" value="EF-hand-dom_pair"/>
</dbReference>
<dbReference type="PANTHER" id="PTHR10336">
    <property type="entry name" value="PHOSPHOINOSITIDE-SPECIFIC PHOSPHOLIPASE C FAMILY PROTEIN"/>
    <property type="match status" value="1"/>
</dbReference>
<dbReference type="EMBL" id="WVUK01000056">
    <property type="protein sequence ID" value="KAF7492557.1"/>
    <property type="molecule type" value="Genomic_DNA"/>
</dbReference>
<dbReference type="OrthoDB" id="6486264at2759"/>
<evidence type="ECO:0000256" key="9">
    <source>
        <dbReference type="ARBA" id="ARBA00022842"/>
    </source>
</evidence>
<feature type="domain" description="PI-PLC Y-box" evidence="22">
    <location>
        <begin position="954"/>
        <end position="1040"/>
    </location>
</feature>
<gene>
    <name evidence="23" type="ORF">SSS_5868</name>
</gene>
<dbReference type="Pfam" id="PF00388">
    <property type="entry name" value="PI-PLC-X"/>
    <property type="match status" value="1"/>
</dbReference>
<evidence type="ECO:0000256" key="4">
    <source>
        <dbReference type="ARBA" id="ARBA00022443"/>
    </source>
</evidence>
<dbReference type="GO" id="GO:0051209">
    <property type="term" value="P:release of sequestered calcium ion into cytosol"/>
    <property type="evidence" value="ECO:0007669"/>
    <property type="project" value="TreeGrafter"/>
</dbReference>
<comment type="cofactor">
    <cofactor evidence="2">
        <name>Ca(2+)</name>
        <dbReference type="ChEBI" id="CHEBI:29108"/>
    </cofactor>
</comment>
<dbReference type="Pfam" id="PF23583">
    <property type="entry name" value="EF_HAND_2_PLCG"/>
    <property type="match status" value="1"/>
</dbReference>
<keyword evidence="8" id="KW-0106">Calcium</keyword>
<dbReference type="PRINTS" id="PR00401">
    <property type="entry name" value="SH2DOMAIN"/>
</dbReference>
<dbReference type="InterPro" id="IPR000980">
    <property type="entry name" value="SH2"/>
</dbReference>
<dbReference type="InterPro" id="IPR036860">
    <property type="entry name" value="SH2_dom_sf"/>
</dbReference>
<dbReference type="EnsemblMetazoa" id="SSS_5868s_mrna">
    <property type="protein sequence ID" value="KAF7492557.1"/>
    <property type="gene ID" value="SSS_5868"/>
</dbReference>
<dbReference type="PRINTS" id="PR00390">
    <property type="entry name" value="PHPHLIPASEC"/>
</dbReference>
<comment type="catalytic activity">
    <reaction evidence="18">
        <text>a 1,2-diacyl-sn-glycero-3-phospho-(1D-myo-inositol-4,5-bisphosphate) + H2O = 1D-myo-inositol 1,4,5-trisphosphate + a 1,2-diacyl-sn-glycerol + H(+)</text>
        <dbReference type="Rhea" id="RHEA:33179"/>
        <dbReference type="ChEBI" id="CHEBI:15377"/>
        <dbReference type="ChEBI" id="CHEBI:15378"/>
        <dbReference type="ChEBI" id="CHEBI:17815"/>
        <dbReference type="ChEBI" id="CHEBI:58456"/>
        <dbReference type="ChEBI" id="CHEBI:203600"/>
        <dbReference type="EC" id="3.1.4.11"/>
    </reaction>
</comment>
<evidence type="ECO:0000256" key="11">
    <source>
        <dbReference type="ARBA" id="ARBA00022999"/>
    </source>
</evidence>
<keyword evidence="6" id="KW-0677">Repeat</keyword>
<evidence type="ECO:0000256" key="8">
    <source>
        <dbReference type="ARBA" id="ARBA00022837"/>
    </source>
</evidence>
<dbReference type="SUPFAM" id="SSF47473">
    <property type="entry name" value="EF-hand"/>
    <property type="match status" value="1"/>
</dbReference>
<evidence type="ECO:0000259" key="21">
    <source>
        <dbReference type="PROSITE" id="PS50002"/>
    </source>
</evidence>
<keyword evidence="9" id="KW-0460">Magnesium</keyword>
<feature type="region of interest" description="Disordered" evidence="19">
    <location>
        <begin position="504"/>
        <end position="525"/>
    </location>
</feature>
<dbReference type="GO" id="GO:0048015">
    <property type="term" value="P:phosphatidylinositol-mediated signaling"/>
    <property type="evidence" value="ECO:0007669"/>
    <property type="project" value="TreeGrafter"/>
</dbReference>
<evidence type="ECO:0000256" key="3">
    <source>
        <dbReference type="ARBA" id="ARBA00012368"/>
    </source>
</evidence>
<reference evidence="24" key="3">
    <citation type="submission" date="2022-06" db="UniProtKB">
        <authorList>
            <consortium name="EnsemblMetazoa"/>
        </authorList>
    </citation>
    <scope>IDENTIFICATION</scope>
</reference>
<keyword evidence="11 16" id="KW-0727">SH2 domain</keyword>
<evidence type="ECO:0000256" key="15">
    <source>
        <dbReference type="ARBA" id="ARBA00023239"/>
    </source>
</evidence>
<dbReference type="GO" id="GO:0046872">
    <property type="term" value="F:metal ion binding"/>
    <property type="evidence" value="ECO:0007669"/>
    <property type="project" value="UniProtKB-KW"/>
</dbReference>
<dbReference type="Pfam" id="PF14604">
    <property type="entry name" value="SH3_9"/>
    <property type="match status" value="1"/>
</dbReference>
<evidence type="ECO:0000256" key="16">
    <source>
        <dbReference type="PROSITE-ProRule" id="PRU00191"/>
    </source>
</evidence>
<dbReference type="GO" id="GO:0004435">
    <property type="term" value="F:phosphatidylinositol-4,5-bisphosphate phospholipase C activity"/>
    <property type="evidence" value="ECO:0007669"/>
    <property type="project" value="UniProtKB-EC"/>
</dbReference>
<organism evidence="23">
    <name type="scientific">Sarcoptes scabiei</name>
    <name type="common">Itch mite</name>
    <name type="synonym">Acarus scabiei</name>
    <dbReference type="NCBI Taxonomy" id="52283"/>
    <lineage>
        <taxon>Eukaryota</taxon>
        <taxon>Metazoa</taxon>
        <taxon>Ecdysozoa</taxon>
        <taxon>Arthropoda</taxon>
        <taxon>Chelicerata</taxon>
        <taxon>Arachnida</taxon>
        <taxon>Acari</taxon>
        <taxon>Acariformes</taxon>
        <taxon>Sarcoptiformes</taxon>
        <taxon>Astigmata</taxon>
        <taxon>Psoroptidia</taxon>
        <taxon>Sarcoptoidea</taxon>
        <taxon>Sarcoptidae</taxon>
        <taxon>Sarcoptinae</taxon>
        <taxon>Sarcoptes</taxon>
    </lineage>
</organism>
<keyword evidence="7 18" id="KW-0378">Hydrolase</keyword>
<dbReference type="PROSITE" id="PS50007">
    <property type="entry name" value="PIPLC_X_DOMAIN"/>
    <property type="match status" value="1"/>
</dbReference>
<evidence type="ECO:0000313" key="25">
    <source>
        <dbReference type="Proteomes" id="UP000070412"/>
    </source>
</evidence>
<dbReference type="InterPro" id="IPR001711">
    <property type="entry name" value="PLipase_C_Pinositol-sp_Y"/>
</dbReference>
<evidence type="ECO:0000256" key="10">
    <source>
        <dbReference type="ARBA" id="ARBA00022963"/>
    </source>
</evidence>
<keyword evidence="4 17" id="KW-0728">SH3 domain</keyword>
<protein>
    <recommendedName>
        <fullName evidence="3 18">Phosphoinositide phospholipase C</fullName>
        <ecNumber evidence="3 18">3.1.4.11</ecNumber>
    </recommendedName>
</protein>
<dbReference type="InterPro" id="IPR001452">
    <property type="entry name" value="SH3_domain"/>
</dbReference>
<evidence type="ECO:0000259" key="20">
    <source>
        <dbReference type="PROSITE" id="PS50001"/>
    </source>
</evidence>
<evidence type="ECO:0000256" key="5">
    <source>
        <dbReference type="ARBA" id="ARBA00022723"/>
    </source>
</evidence>
<evidence type="ECO:0000313" key="24">
    <source>
        <dbReference type="EnsemblMetazoa" id="KAF7492557.1"/>
    </source>
</evidence>
<dbReference type="InterPro" id="IPR057061">
    <property type="entry name" value="PLCG_EF-hand_2"/>
</dbReference>
<dbReference type="GO" id="GO:0016829">
    <property type="term" value="F:lyase activity"/>
    <property type="evidence" value="ECO:0007669"/>
    <property type="project" value="UniProtKB-KW"/>
</dbReference>
<dbReference type="PROSITE" id="PS50008">
    <property type="entry name" value="PIPLC_Y_DOMAIN"/>
    <property type="match status" value="1"/>
</dbReference>
<dbReference type="GO" id="GO:0048468">
    <property type="term" value="P:cell development"/>
    <property type="evidence" value="ECO:0007669"/>
    <property type="project" value="UniProtKB-ARBA"/>
</dbReference>
<reference evidence="23" key="2">
    <citation type="submission" date="2020-01" db="EMBL/GenBank/DDBJ databases">
        <authorList>
            <person name="Korhonen P.K.K."/>
            <person name="Guangxu M.G."/>
            <person name="Wang T.W."/>
            <person name="Stroehlein A.J.S."/>
            <person name="Young N.D."/>
            <person name="Ang C.-S.A."/>
            <person name="Fernando D.W.F."/>
            <person name="Lu H.L."/>
            <person name="Taylor S.T."/>
            <person name="Ehtesham M.E.M."/>
            <person name="Najaraj S.H.N."/>
            <person name="Harsha G.H.G."/>
            <person name="Madugundu A.M."/>
            <person name="Renuse S.R."/>
            <person name="Holt D.H."/>
            <person name="Pandey A.P."/>
            <person name="Papenfuss A.P."/>
            <person name="Gasser R.B.G."/>
            <person name="Fischer K.F."/>
        </authorList>
    </citation>
    <scope>NUCLEOTIDE SEQUENCE</scope>
    <source>
        <strain evidence="23">SSS_KF_BRIS2020</strain>
    </source>
</reference>
<evidence type="ECO:0000256" key="12">
    <source>
        <dbReference type="ARBA" id="ARBA00023098"/>
    </source>
</evidence>
<dbReference type="CDD" id="cd08558">
    <property type="entry name" value="PI-PLCc_eukaryota"/>
    <property type="match status" value="1"/>
</dbReference>
<keyword evidence="25" id="KW-1185">Reference proteome</keyword>
<dbReference type="PROSITE" id="PS50001">
    <property type="entry name" value="SH2"/>
    <property type="match status" value="2"/>
</dbReference>
<dbReference type="PROSITE" id="PS50002">
    <property type="entry name" value="SH3"/>
    <property type="match status" value="1"/>
</dbReference>
<feature type="compositionally biased region" description="Acidic residues" evidence="19">
    <location>
        <begin position="510"/>
        <end position="525"/>
    </location>
</feature>
<dbReference type="Proteomes" id="UP000070412">
    <property type="component" value="Unassembled WGS sequence"/>
</dbReference>
<dbReference type="GO" id="GO:0032587">
    <property type="term" value="C:ruffle membrane"/>
    <property type="evidence" value="ECO:0007669"/>
    <property type="project" value="TreeGrafter"/>
</dbReference>
<evidence type="ECO:0000256" key="1">
    <source>
        <dbReference type="ARBA" id="ARBA00000110"/>
    </source>
</evidence>
<dbReference type="GO" id="GO:0046488">
    <property type="term" value="P:phosphatidylinositol metabolic process"/>
    <property type="evidence" value="ECO:0007669"/>
    <property type="project" value="TreeGrafter"/>
</dbReference>
<keyword evidence="15" id="KW-0456">Lyase</keyword>
<dbReference type="PRINTS" id="PR00452">
    <property type="entry name" value="SH3DOMAIN"/>
</dbReference>
<dbReference type="Gene3D" id="3.20.20.190">
    <property type="entry name" value="Phosphatidylinositol (PI) phosphodiesterase"/>
    <property type="match status" value="2"/>
</dbReference>
<evidence type="ECO:0000256" key="19">
    <source>
        <dbReference type="SAM" id="MobiDB-lite"/>
    </source>
</evidence>
<keyword evidence="5" id="KW-0479">Metal-binding</keyword>
<dbReference type="Gene3D" id="1.10.238.10">
    <property type="entry name" value="EF-hand"/>
    <property type="match status" value="1"/>
</dbReference>
<dbReference type="SUPFAM" id="SSF55550">
    <property type="entry name" value="SH2 domain"/>
    <property type="match status" value="1"/>
</dbReference>
<evidence type="ECO:0000256" key="6">
    <source>
        <dbReference type="ARBA" id="ARBA00022737"/>
    </source>
</evidence>
<evidence type="ECO:0000256" key="2">
    <source>
        <dbReference type="ARBA" id="ARBA00001913"/>
    </source>
</evidence>
<name>A0A834R982_SARSC</name>
<dbReference type="Gene3D" id="2.30.30.40">
    <property type="entry name" value="SH3 Domains"/>
    <property type="match status" value="1"/>
</dbReference>
<sequence length="1044" mass="122657">MNRSIFKDHLFSQNDFEIDYDLIRKLSGGFALTKFDLKSNRQERRKFCIRLEICRLEWFKPMPGHEQFEGCIDFRDIQEIRLFKDEQELLDKNIDLDDLNFTTMNRNSDGESSTSSNETILISENDLLTETINSVDDHLHADRLKKLFENIKRIAEWAPYRSQVDILLQREFEEYSNDCHQCRTINLKDLKHCIQRNHFKLSSDQLKRLFYLINDNYSGHLEYDGFVMLFQKISNFKSTSNDNNLANYFDQLFQQKLRLTYEQTSQIIFRNSLDSLRHYESDPFFQRAEFVDYLFSKENSIWDQRFSEVCQDMTKPLNEYWIASSHNTYLSGDQFKSESSVECYIRCLRSGCRCIELDCWDGPDGKPLIYHGRTLTTRIHFVDVILAIKHHAFEVSPYPVILSIENHCSIKQQKFMAKFMIEIFGDLLLTKPVCPTETCLPSPEQLKFKIIIKHKKRRIEDSFKIFRENELNEYQNSIKYGHLLMFNPSEKVENQFCGKEFQNSPCIGKEDDEDGNNDDDNDDEDNETSYGCLNHHNHHHHHCLRNHHDFCVSDSGATSESVSSKCELHYGEPWFHGKLKGGRLEAEKILHNNLAFGDGTFLVRESESHPGDYTLSFLYDSNVHHSRIKSTLVTNDGSMQTYRLNDLMSFNSLFELINYYQSKPLKSEKFQELFLRHAAQQTNTHENQPWFYSNLSKEESEDKLKRLRHNGAFLVRPSEQKGSQFAISFRAESYIKHCRIKKEGRLYLIGNEEFESLTDLIEFYQKNPLYKETRLLFPATEENVRVLGGEPTESPTSYMEHGLETSKFVVLYEYTAKDSRELTLNIGDVVENVVKCDNDWWKGTIESRTGYFPSNFVTEINKNDEEYLNNQRKIELDREKENETETYGSLELDEKITVSLNSIGLNSFKVGPLIFMAETQSDCEDWITKIQEIVNKKAKNKESIKRLLKIAPELNNLIIYCCSVAYEGSSTHFREMCSIKESKIERQLNLMNYRNILNFSRKQLLRVYPEGTRIYSSNYNPISMWNCGVQMVALNYQTKDNRCN</sequence>
<evidence type="ECO:0000256" key="13">
    <source>
        <dbReference type="ARBA" id="ARBA00023157"/>
    </source>
</evidence>
<comment type="catalytic activity">
    <reaction evidence="1">
        <text>an N-(acyl)-sphingosylphosphoethanolamine = an N-(acyl)-sphingosyl-1,3-cyclic phosphate + ethanolamine</text>
        <dbReference type="Rhea" id="RHEA:60648"/>
        <dbReference type="ChEBI" id="CHEBI:57603"/>
        <dbReference type="ChEBI" id="CHEBI:143891"/>
        <dbReference type="ChEBI" id="CHEBI:143892"/>
    </reaction>
</comment>
<keyword evidence="14" id="KW-0807">Transducer</keyword>
<evidence type="ECO:0000256" key="14">
    <source>
        <dbReference type="ARBA" id="ARBA00023224"/>
    </source>
</evidence>
<evidence type="ECO:0000256" key="7">
    <source>
        <dbReference type="ARBA" id="ARBA00022801"/>
    </source>
</evidence>
<evidence type="ECO:0000313" key="23">
    <source>
        <dbReference type="EMBL" id="KAF7492557.1"/>
    </source>
</evidence>
<dbReference type="SUPFAM" id="SSF50044">
    <property type="entry name" value="SH3-domain"/>
    <property type="match status" value="1"/>
</dbReference>
<dbReference type="SMART" id="SM00149">
    <property type="entry name" value="PLCYc"/>
    <property type="match status" value="1"/>
</dbReference>
<feature type="domain" description="SH2" evidence="20">
    <location>
        <begin position="690"/>
        <end position="779"/>
    </location>
</feature>